<dbReference type="InterPro" id="IPR010994">
    <property type="entry name" value="RuvA_2-like"/>
</dbReference>
<feature type="chain" id="PRO_5046593572" evidence="1">
    <location>
        <begin position="20"/>
        <end position="87"/>
    </location>
</feature>
<dbReference type="SUPFAM" id="SSF47781">
    <property type="entry name" value="RuvA domain 2-like"/>
    <property type="match status" value="1"/>
</dbReference>
<dbReference type="Proteomes" id="UP001556709">
    <property type="component" value="Unassembled WGS sequence"/>
</dbReference>
<dbReference type="PANTHER" id="PTHR21180:SF32">
    <property type="entry name" value="ENDONUCLEASE_EXONUCLEASE_PHOSPHATASE FAMILY DOMAIN-CONTAINING PROTEIN 1"/>
    <property type="match status" value="1"/>
</dbReference>
<gene>
    <name evidence="3" type="ORF">V6X73_05020</name>
</gene>
<feature type="domain" description="Helix-hairpin-helix DNA-binding motif class 1" evidence="2">
    <location>
        <begin position="34"/>
        <end position="53"/>
    </location>
</feature>
<evidence type="ECO:0000313" key="3">
    <source>
        <dbReference type="EMBL" id="MEX0469083.1"/>
    </source>
</evidence>
<sequence length="87" mass="9165">MAVRATSSLLSLIFVPAMAGATTLPVNVNEADREALQALEGVGPATAEAIIEDRQANGAYQRKVELTRVKGIGDATLEAIRDDVTLE</sequence>
<dbReference type="InterPro" id="IPR004509">
    <property type="entry name" value="Competence_ComEA_HhH"/>
</dbReference>
<dbReference type="InterPro" id="IPR003583">
    <property type="entry name" value="Hlx-hairpin-Hlx_DNA-bd_motif"/>
</dbReference>
<comment type="caution">
    <text evidence="3">The sequence shown here is derived from an EMBL/GenBank/DDBJ whole genome shotgun (WGS) entry which is preliminary data.</text>
</comment>
<evidence type="ECO:0000313" key="4">
    <source>
        <dbReference type="Proteomes" id="UP001556709"/>
    </source>
</evidence>
<name>A0ABV3TBT7_9GAMM</name>
<dbReference type="Pfam" id="PF12836">
    <property type="entry name" value="HHH_3"/>
    <property type="match status" value="1"/>
</dbReference>
<keyword evidence="1" id="KW-0732">Signal</keyword>
<dbReference type="RefSeq" id="WP_367958688.1">
    <property type="nucleotide sequence ID" value="NZ_JBAKFH010000002.1"/>
</dbReference>
<evidence type="ECO:0000256" key="1">
    <source>
        <dbReference type="SAM" id="SignalP"/>
    </source>
</evidence>
<dbReference type="PANTHER" id="PTHR21180">
    <property type="entry name" value="ENDONUCLEASE/EXONUCLEASE/PHOSPHATASE FAMILY DOMAIN-CONTAINING PROTEIN 1"/>
    <property type="match status" value="1"/>
</dbReference>
<dbReference type="SMART" id="SM00278">
    <property type="entry name" value="HhH1"/>
    <property type="match status" value="2"/>
</dbReference>
<feature type="signal peptide" evidence="1">
    <location>
        <begin position="1"/>
        <end position="19"/>
    </location>
</feature>
<evidence type="ECO:0000259" key="2">
    <source>
        <dbReference type="SMART" id="SM00278"/>
    </source>
</evidence>
<dbReference type="EMBL" id="JBAKFM010000002">
    <property type="protein sequence ID" value="MEX0469083.1"/>
    <property type="molecule type" value="Genomic_DNA"/>
</dbReference>
<dbReference type="InterPro" id="IPR051675">
    <property type="entry name" value="Endo/Exo/Phosphatase_dom_1"/>
</dbReference>
<protein>
    <submittedName>
        <fullName evidence="3">Helix-hairpin-helix domain-containing protein</fullName>
    </submittedName>
</protein>
<accession>A0ABV3TBT7</accession>
<dbReference type="NCBIfam" id="TIGR00426">
    <property type="entry name" value="competence protein ComEA helix-hairpin-helix repeat region"/>
    <property type="match status" value="1"/>
</dbReference>
<proteinExistence type="predicted"/>
<reference evidence="3 4" key="1">
    <citation type="submission" date="2024-02" db="EMBL/GenBank/DDBJ databases">
        <title>New especies of Spiribacter isolated from saline water.</title>
        <authorList>
            <person name="Leon M.J."/>
            <person name="De La Haba R."/>
            <person name="Sanchez-Porro C."/>
            <person name="Ventosa A."/>
        </authorList>
    </citation>
    <scope>NUCLEOTIDE SEQUENCE [LARGE SCALE GENOMIC DNA]</scope>
    <source>
        <strain evidence="4">ag22IC6-390</strain>
    </source>
</reference>
<dbReference type="Gene3D" id="1.10.150.320">
    <property type="entry name" value="Photosystem II 12 kDa extrinsic protein"/>
    <property type="match status" value="1"/>
</dbReference>
<keyword evidence="4" id="KW-1185">Reference proteome</keyword>
<feature type="domain" description="Helix-hairpin-helix DNA-binding motif class 1" evidence="2">
    <location>
        <begin position="64"/>
        <end position="83"/>
    </location>
</feature>
<organism evidence="3 4">
    <name type="scientific">Spiribacter pallidus</name>
    <dbReference type="NCBI Taxonomy" id="1987936"/>
    <lineage>
        <taxon>Bacteria</taxon>
        <taxon>Pseudomonadati</taxon>
        <taxon>Pseudomonadota</taxon>
        <taxon>Gammaproteobacteria</taxon>
        <taxon>Chromatiales</taxon>
        <taxon>Ectothiorhodospiraceae</taxon>
        <taxon>Spiribacter</taxon>
    </lineage>
</organism>